<dbReference type="InterPro" id="IPR006311">
    <property type="entry name" value="TAT_signal"/>
</dbReference>
<dbReference type="OrthoDB" id="9810367at2"/>
<dbReference type="EMBL" id="QFYP01000001">
    <property type="protein sequence ID" value="RAK59592.1"/>
    <property type="molecule type" value="Genomic_DNA"/>
</dbReference>
<gene>
    <name evidence="3" type="ORF">DJ021_07145</name>
</gene>
<comment type="caution">
    <text evidence="3">The sequence shown here is derived from an EMBL/GenBank/DDBJ whole genome shotgun (WGS) entry which is preliminary data.</text>
</comment>
<sequence>MEAPPRRAPHLTLHKTRFDRARRSEMKFVTLAAAAVAATALSASAAAAQDANWYVRGDIGGNFNSRIDGSPSVKGDNGWALSGAVGREVMDGVRVEEEITYLQSDGKNGSSGKLETTAGLVNAYYDFNRQGAWRPFVGAGLGVGQVKIDGGPNSGDDTGFAYQFKVGLAHPINDRLTAEVAYRYLGVTGVRLGAAPGGIHGDYTDQAATVGLRYKFGL</sequence>
<feature type="domain" description="Outer membrane protein beta-barrel" evidence="2">
    <location>
        <begin position="33"/>
        <end position="216"/>
    </location>
</feature>
<dbReference type="SUPFAM" id="SSF56925">
    <property type="entry name" value="OMPA-like"/>
    <property type="match status" value="1"/>
</dbReference>
<dbReference type="Gene3D" id="2.40.160.20">
    <property type="match status" value="1"/>
</dbReference>
<dbReference type="Proteomes" id="UP000249842">
    <property type="component" value="Unassembled WGS sequence"/>
</dbReference>
<name>A0A328AWU0_9CAUL</name>
<keyword evidence="1" id="KW-0732">Signal</keyword>
<accession>A0A328AWU0</accession>
<dbReference type="PROSITE" id="PS51318">
    <property type="entry name" value="TAT"/>
    <property type="match status" value="1"/>
</dbReference>
<keyword evidence="4" id="KW-1185">Reference proteome</keyword>
<dbReference type="InterPro" id="IPR027385">
    <property type="entry name" value="Beta-barrel_OMP"/>
</dbReference>
<organism evidence="3 4">
    <name type="scientific">Phenylobacterium hankyongense</name>
    <dbReference type="NCBI Taxonomy" id="1813876"/>
    <lineage>
        <taxon>Bacteria</taxon>
        <taxon>Pseudomonadati</taxon>
        <taxon>Pseudomonadota</taxon>
        <taxon>Alphaproteobacteria</taxon>
        <taxon>Caulobacterales</taxon>
        <taxon>Caulobacteraceae</taxon>
        <taxon>Phenylobacterium</taxon>
    </lineage>
</organism>
<reference evidence="4" key="1">
    <citation type="submission" date="2018-05" db="EMBL/GenBank/DDBJ databases">
        <authorList>
            <person name="Li X."/>
        </authorList>
    </citation>
    <scope>NUCLEOTIDE SEQUENCE [LARGE SCALE GENOMIC DNA]</scope>
    <source>
        <strain evidence="4">HKS-05</strain>
    </source>
</reference>
<dbReference type="AlphaFoldDB" id="A0A328AWU0"/>
<evidence type="ECO:0000256" key="1">
    <source>
        <dbReference type="ARBA" id="ARBA00022729"/>
    </source>
</evidence>
<dbReference type="Pfam" id="PF13505">
    <property type="entry name" value="OMP_b-brl"/>
    <property type="match status" value="1"/>
</dbReference>
<dbReference type="InterPro" id="IPR011250">
    <property type="entry name" value="OMP/PagP_B-barrel"/>
</dbReference>
<protein>
    <recommendedName>
        <fullName evidence="2">Outer membrane protein beta-barrel domain-containing protein</fullName>
    </recommendedName>
</protein>
<evidence type="ECO:0000259" key="2">
    <source>
        <dbReference type="Pfam" id="PF13505"/>
    </source>
</evidence>
<proteinExistence type="predicted"/>
<evidence type="ECO:0000313" key="4">
    <source>
        <dbReference type="Proteomes" id="UP000249842"/>
    </source>
</evidence>
<evidence type="ECO:0000313" key="3">
    <source>
        <dbReference type="EMBL" id="RAK59592.1"/>
    </source>
</evidence>